<sequence length="56" mass="6232">MIIKTECPIEFGVKNNLLLLDLHYTASLLKNHSVTRLCGCLTPGDPWGSLTCLFLQ</sequence>
<dbReference type="EMBL" id="CAOQHR010000008">
    <property type="protein sequence ID" value="CAI6338691.1"/>
    <property type="molecule type" value="Genomic_DNA"/>
</dbReference>
<dbReference type="Proteomes" id="UP001152607">
    <property type="component" value="Unassembled WGS sequence"/>
</dbReference>
<gene>
    <name evidence="1" type="ORF">PDIGIT_LOCUS11824</name>
</gene>
<comment type="caution">
    <text evidence="1">The sequence shown here is derived from an EMBL/GenBank/DDBJ whole genome shotgun (WGS) entry which is preliminary data.</text>
</comment>
<keyword evidence="2" id="KW-1185">Reference proteome</keyword>
<evidence type="ECO:0000313" key="2">
    <source>
        <dbReference type="Proteomes" id="UP001152607"/>
    </source>
</evidence>
<protein>
    <submittedName>
        <fullName evidence="1">Uncharacterized protein</fullName>
    </submittedName>
</protein>
<accession>A0A9W4XV00</accession>
<proteinExistence type="predicted"/>
<organism evidence="1 2">
    <name type="scientific">Periconia digitata</name>
    <dbReference type="NCBI Taxonomy" id="1303443"/>
    <lineage>
        <taxon>Eukaryota</taxon>
        <taxon>Fungi</taxon>
        <taxon>Dikarya</taxon>
        <taxon>Ascomycota</taxon>
        <taxon>Pezizomycotina</taxon>
        <taxon>Dothideomycetes</taxon>
        <taxon>Pleosporomycetidae</taxon>
        <taxon>Pleosporales</taxon>
        <taxon>Massarineae</taxon>
        <taxon>Periconiaceae</taxon>
        <taxon>Periconia</taxon>
    </lineage>
</organism>
<evidence type="ECO:0000313" key="1">
    <source>
        <dbReference type="EMBL" id="CAI6338691.1"/>
    </source>
</evidence>
<dbReference type="AlphaFoldDB" id="A0A9W4XV00"/>
<reference evidence="1" key="1">
    <citation type="submission" date="2023-01" db="EMBL/GenBank/DDBJ databases">
        <authorList>
            <person name="Van Ghelder C."/>
            <person name="Rancurel C."/>
        </authorList>
    </citation>
    <scope>NUCLEOTIDE SEQUENCE</scope>
    <source>
        <strain evidence="1">CNCM I-4278</strain>
    </source>
</reference>
<name>A0A9W4XV00_9PLEO</name>